<evidence type="ECO:0000313" key="3">
    <source>
        <dbReference type="Proteomes" id="UP001266305"/>
    </source>
</evidence>
<feature type="region of interest" description="Disordered" evidence="1">
    <location>
        <begin position="66"/>
        <end position="175"/>
    </location>
</feature>
<dbReference type="Proteomes" id="UP001266305">
    <property type="component" value="Unassembled WGS sequence"/>
</dbReference>
<feature type="compositionally biased region" description="Pro residues" evidence="1">
    <location>
        <begin position="161"/>
        <end position="175"/>
    </location>
</feature>
<name>A0ABQ9TVE7_SAGOE</name>
<sequence length="175" mass="18040">MSWAETVAAAAGAGARAPGSSGRKLWSWGCGGPDTPAGETGSLQIRGVGLWGWAWGAGPRGRGLQGLERCVPGPGGSRPPPVLGMLGTQRAGRSDPYARRVRPLVCGSQPGAGVRRARWRAARGRRRRGTSSPGAPAPDRPGWELRPPNRGLQEGETEAPSSPPPPPPPSSLLGP</sequence>
<comment type="caution">
    <text evidence="2">The sequence shown here is derived from an EMBL/GenBank/DDBJ whole genome shotgun (WGS) entry which is preliminary data.</text>
</comment>
<accession>A0ABQ9TVE7</accession>
<feature type="compositionally biased region" description="Basic residues" evidence="1">
    <location>
        <begin position="115"/>
        <end position="129"/>
    </location>
</feature>
<evidence type="ECO:0000313" key="2">
    <source>
        <dbReference type="EMBL" id="KAK2088766.1"/>
    </source>
</evidence>
<dbReference type="EMBL" id="JASSZA010000019">
    <property type="protein sequence ID" value="KAK2088766.1"/>
    <property type="molecule type" value="Genomic_DNA"/>
</dbReference>
<keyword evidence="3" id="KW-1185">Reference proteome</keyword>
<gene>
    <name evidence="2" type="ORF">P7K49_034673</name>
</gene>
<proteinExistence type="predicted"/>
<evidence type="ECO:0000256" key="1">
    <source>
        <dbReference type="SAM" id="MobiDB-lite"/>
    </source>
</evidence>
<reference evidence="2 3" key="1">
    <citation type="submission" date="2023-05" db="EMBL/GenBank/DDBJ databases">
        <title>B98-5 Cell Line De Novo Hybrid Assembly: An Optical Mapping Approach.</title>
        <authorList>
            <person name="Kananen K."/>
            <person name="Auerbach J.A."/>
            <person name="Kautto E."/>
            <person name="Blachly J.S."/>
        </authorList>
    </citation>
    <scope>NUCLEOTIDE SEQUENCE [LARGE SCALE GENOMIC DNA]</scope>
    <source>
        <strain evidence="2">B95-8</strain>
        <tissue evidence="2">Cell line</tissue>
    </source>
</reference>
<protein>
    <submittedName>
        <fullName evidence="2">Uncharacterized protein</fullName>
    </submittedName>
</protein>
<organism evidence="2 3">
    <name type="scientific">Saguinus oedipus</name>
    <name type="common">Cotton-top tamarin</name>
    <name type="synonym">Oedipomidas oedipus</name>
    <dbReference type="NCBI Taxonomy" id="9490"/>
    <lineage>
        <taxon>Eukaryota</taxon>
        <taxon>Metazoa</taxon>
        <taxon>Chordata</taxon>
        <taxon>Craniata</taxon>
        <taxon>Vertebrata</taxon>
        <taxon>Euteleostomi</taxon>
        <taxon>Mammalia</taxon>
        <taxon>Eutheria</taxon>
        <taxon>Euarchontoglires</taxon>
        <taxon>Primates</taxon>
        <taxon>Haplorrhini</taxon>
        <taxon>Platyrrhini</taxon>
        <taxon>Cebidae</taxon>
        <taxon>Callitrichinae</taxon>
        <taxon>Saguinus</taxon>
    </lineage>
</organism>